<accession>A0ABS9EFN7</accession>
<dbReference type="PANTHER" id="PTHR44395">
    <property type="match status" value="1"/>
</dbReference>
<dbReference type="Pfam" id="PF00515">
    <property type="entry name" value="TPR_1"/>
    <property type="match status" value="1"/>
</dbReference>
<feature type="repeat" description="TPR" evidence="1">
    <location>
        <begin position="220"/>
        <end position="253"/>
    </location>
</feature>
<protein>
    <submittedName>
        <fullName evidence="2">Tetratricopeptide repeat protein</fullName>
    </submittedName>
</protein>
<name>A0ABS9EFN7_9FLAO</name>
<gene>
    <name evidence="2" type="ORF">L1I30_08465</name>
</gene>
<comment type="caution">
    <text evidence="2">The sequence shown here is derived from an EMBL/GenBank/DDBJ whole genome shotgun (WGS) entry which is preliminary data.</text>
</comment>
<feature type="repeat" description="TPR" evidence="1">
    <location>
        <begin position="288"/>
        <end position="321"/>
    </location>
</feature>
<dbReference type="Proteomes" id="UP001179363">
    <property type="component" value="Unassembled WGS sequence"/>
</dbReference>
<dbReference type="InterPro" id="IPR011990">
    <property type="entry name" value="TPR-like_helical_dom_sf"/>
</dbReference>
<dbReference type="Pfam" id="PF13181">
    <property type="entry name" value="TPR_8"/>
    <property type="match status" value="1"/>
</dbReference>
<keyword evidence="1" id="KW-0802">TPR repeat</keyword>
<dbReference type="SMART" id="SM00028">
    <property type="entry name" value="TPR"/>
    <property type="match status" value="4"/>
</dbReference>
<evidence type="ECO:0000313" key="3">
    <source>
        <dbReference type="Proteomes" id="UP001179363"/>
    </source>
</evidence>
<evidence type="ECO:0000313" key="2">
    <source>
        <dbReference type="EMBL" id="MCF4101695.1"/>
    </source>
</evidence>
<reference evidence="2" key="1">
    <citation type="submission" date="2022-01" db="EMBL/GenBank/DDBJ databases">
        <title>Gillisia lutea sp. nov., isolated from marine plastic residues from the Malvarosa beach (Valencia, Spain).</title>
        <authorList>
            <person name="Vidal-Verdu A."/>
            <person name="Molina-Menor E."/>
            <person name="Satari L."/>
            <person name="Pascual J."/>
            <person name="Pereto J."/>
            <person name="Porcar M."/>
        </authorList>
    </citation>
    <scope>NUCLEOTIDE SEQUENCE</scope>
    <source>
        <strain evidence="2">M10.2A</strain>
    </source>
</reference>
<dbReference type="SUPFAM" id="SSF48452">
    <property type="entry name" value="TPR-like"/>
    <property type="match status" value="1"/>
</dbReference>
<dbReference type="Gene3D" id="1.25.40.10">
    <property type="entry name" value="Tetratricopeptide repeat domain"/>
    <property type="match status" value="2"/>
</dbReference>
<dbReference type="EMBL" id="JAKGTH010000008">
    <property type="protein sequence ID" value="MCF4101695.1"/>
    <property type="molecule type" value="Genomic_DNA"/>
</dbReference>
<sequence>MKTNFLTIALSLLSVVAIAQKKEIRDAGKAVEKGSFAQAKTLLQQAEPNLAEVNDSYKSDYYLFKGRAYFGTGEGVSLDDLLVAADAFKQAEEMGAKEDAKVGLSGVVNSLVQSAIDDQGTEKFEDAANKLFATYQINKADTLYLYYAASNAVNARKYDVALEYYNELKSLGYTGIETQYIAVNKETGEEEAMNKAQRDLMVKSGEYIKPEDRVTESKAGEIAKNIALIYIQQGEDEKAINAMNEAKAANPGDIALLQSEADMYYRMGNKDKYKEIMENIIDQDPTNPTLYYNLGVTSFEIGDSEKAIGYYKKALELKPEMSEARLNIAAAILSQEAAIVEEMNGLGMSKADTKKYDELAEKRKNIYKDALPYLEKVMESDPSNKEAIRTTMNIYYQIGSNDKADALQAKLTELEK</sequence>
<organism evidence="2 3">
    <name type="scientific">Gillisia lutea</name>
    <dbReference type="NCBI Taxonomy" id="2909668"/>
    <lineage>
        <taxon>Bacteria</taxon>
        <taxon>Pseudomonadati</taxon>
        <taxon>Bacteroidota</taxon>
        <taxon>Flavobacteriia</taxon>
        <taxon>Flavobacteriales</taxon>
        <taxon>Flavobacteriaceae</taxon>
        <taxon>Gillisia</taxon>
    </lineage>
</organism>
<evidence type="ECO:0000256" key="1">
    <source>
        <dbReference type="PROSITE-ProRule" id="PRU00339"/>
    </source>
</evidence>
<dbReference type="PANTHER" id="PTHR44395:SF1">
    <property type="entry name" value="PROTEIN O-MANNOSYL-TRANSFERASE TMTC3"/>
    <property type="match status" value="1"/>
</dbReference>
<proteinExistence type="predicted"/>
<dbReference type="Pfam" id="PF13174">
    <property type="entry name" value="TPR_6"/>
    <property type="match status" value="1"/>
</dbReference>
<dbReference type="PROSITE" id="PS50293">
    <property type="entry name" value="TPR_REGION"/>
    <property type="match status" value="1"/>
</dbReference>
<dbReference type="RefSeq" id="WP_236133844.1">
    <property type="nucleotide sequence ID" value="NZ_JAKGTH010000008.1"/>
</dbReference>
<dbReference type="InterPro" id="IPR019734">
    <property type="entry name" value="TPR_rpt"/>
</dbReference>
<dbReference type="PROSITE" id="PS50005">
    <property type="entry name" value="TPR"/>
    <property type="match status" value="2"/>
</dbReference>
<keyword evidence="3" id="KW-1185">Reference proteome</keyword>